<evidence type="ECO:0000313" key="9">
    <source>
        <dbReference type="Proteomes" id="UP000074561"/>
    </source>
</evidence>
<dbReference type="PATRIC" id="fig|279113.9.peg.530"/>
<keyword evidence="5" id="KW-0998">Cell outer membrane</keyword>
<comment type="subcellular location">
    <subcellularLocation>
        <location evidence="1">Cell outer membrane</location>
        <topology evidence="1">Lipid-anchor</topology>
    </subcellularLocation>
</comment>
<feature type="region of interest" description="Disordered" evidence="7">
    <location>
        <begin position="44"/>
        <end position="77"/>
    </location>
</feature>
<name>A0A127PYL6_9BURK</name>
<evidence type="ECO:0000256" key="1">
    <source>
        <dbReference type="ARBA" id="ARBA00004459"/>
    </source>
</evidence>
<dbReference type="Proteomes" id="UP000074561">
    <property type="component" value="Chromosome"/>
</dbReference>
<evidence type="ECO:0000256" key="7">
    <source>
        <dbReference type="SAM" id="MobiDB-lite"/>
    </source>
</evidence>
<evidence type="ECO:0000256" key="6">
    <source>
        <dbReference type="ARBA" id="ARBA00023288"/>
    </source>
</evidence>
<evidence type="ECO:0000313" key="8">
    <source>
        <dbReference type="EMBL" id="AMP02920.1"/>
    </source>
</evidence>
<dbReference type="Pfam" id="PF13627">
    <property type="entry name" value="LptM_cons"/>
    <property type="match status" value="1"/>
</dbReference>
<dbReference type="STRING" id="279113.CPter91_0525"/>
<dbReference type="PROSITE" id="PS51257">
    <property type="entry name" value="PROKAR_LIPOPROTEIN"/>
    <property type="match status" value="1"/>
</dbReference>
<keyword evidence="2" id="KW-0732">Signal</keyword>
<evidence type="ECO:0000256" key="3">
    <source>
        <dbReference type="ARBA" id="ARBA00023136"/>
    </source>
</evidence>
<dbReference type="AlphaFoldDB" id="A0A127PYL6"/>
<evidence type="ECO:0000256" key="5">
    <source>
        <dbReference type="ARBA" id="ARBA00023237"/>
    </source>
</evidence>
<protein>
    <submittedName>
        <fullName evidence="8">Prokaryotic lipo-attachment site family protein</fullName>
    </submittedName>
</protein>
<dbReference type="GO" id="GO:0009279">
    <property type="term" value="C:cell outer membrane"/>
    <property type="evidence" value="ECO:0007669"/>
    <property type="project" value="UniProtKB-SubCell"/>
</dbReference>
<gene>
    <name evidence="8" type="ORF">CPter91_0525</name>
</gene>
<reference evidence="8 9" key="1">
    <citation type="submission" date="2015-11" db="EMBL/GenBank/DDBJ databases">
        <title>Exploring the genomic traits of fungus-feeding bacterial genus Collimonas.</title>
        <authorList>
            <person name="Song C."/>
            <person name="Schmidt R."/>
            <person name="de Jager V."/>
            <person name="Krzyzanowska D."/>
            <person name="Jongedijk E."/>
            <person name="Cankar K."/>
            <person name="Beekwilder J."/>
            <person name="van Veen A."/>
            <person name="de Boer W."/>
            <person name="van Veen J.A."/>
            <person name="Garbeva P."/>
        </authorList>
    </citation>
    <scope>NUCLEOTIDE SEQUENCE [LARGE SCALE GENOMIC DNA]</scope>
    <source>
        <strain evidence="8 9">Ter91</strain>
    </source>
</reference>
<sequence>MKPIFDLSRTTTLALIAIPLTLTACGQKGPLFMPAALPPPIVRPAPTQSNVIPKTTPAPVIPAPQETPDTPTAPTAK</sequence>
<organism evidence="8 9">
    <name type="scientific">Collimonas pratensis</name>
    <dbReference type="NCBI Taxonomy" id="279113"/>
    <lineage>
        <taxon>Bacteria</taxon>
        <taxon>Pseudomonadati</taxon>
        <taxon>Pseudomonadota</taxon>
        <taxon>Betaproteobacteria</taxon>
        <taxon>Burkholderiales</taxon>
        <taxon>Oxalobacteraceae</taxon>
        <taxon>Collimonas</taxon>
    </lineage>
</organism>
<feature type="compositionally biased region" description="Polar residues" evidence="7">
    <location>
        <begin position="67"/>
        <end position="77"/>
    </location>
</feature>
<keyword evidence="3" id="KW-0472">Membrane</keyword>
<dbReference type="EMBL" id="CP013234">
    <property type="protein sequence ID" value="AMP02920.1"/>
    <property type="molecule type" value="Genomic_DNA"/>
</dbReference>
<evidence type="ECO:0000256" key="2">
    <source>
        <dbReference type="ARBA" id="ARBA00022729"/>
    </source>
</evidence>
<dbReference type="KEGG" id="cpra:CPter91_0525"/>
<dbReference type="NCBIfam" id="NF047847">
    <property type="entry name" value="SS_mature_LptM"/>
    <property type="match status" value="1"/>
</dbReference>
<proteinExistence type="predicted"/>
<accession>A0A127PYL6</accession>
<keyword evidence="4" id="KW-0564">Palmitate</keyword>
<dbReference type="InterPro" id="IPR032831">
    <property type="entry name" value="LptM_cons"/>
</dbReference>
<evidence type="ECO:0000256" key="4">
    <source>
        <dbReference type="ARBA" id="ARBA00023139"/>
    </source>
</evidence>
<dbReference type="RefSeq" id="WP_061936437.1">
    <property type="nucleotide sequence ID" value="NZ_CP013234.1"/>
</dbReference>
<keyword evidence="6" id="KW-0449">Lipoprotein</keyword>